<feature type="region of interest" description="Disordered" evidence="1">
    <location>
        <begin position="308"/>
        <end position="343"/>
    </location>
</feature>
<comment type="caution">
    <text evidence="2">The sequence shown here is derived from an EMBL/GenBank/DDBJ whole genome shotgun (WGS) entry which is preliminary data.</text>
</comment>
<gene>
    <name evidence="2" type="ORF">LJ739_18985</name>
</gene>
<feature type="compositionally biased region" description="Polar residues" evidence="1">
    <location>
        <begin position="315"/>
        <end position="324"/>
    </location>
</feature>
<reference evidence="2 3" key="1">
    <citation type="submission" date="2021-10" db="EMBL/GenBank/DDBJ databases">
        <title>Draft genome of Aestuariibacter halophilus JC2043.</title>
        <authorList>
            <person name="Emsley S.A."/>
            <person name="Pfannmuller K.M."/>
            <person name="Ushijima B."/>
            <person name="Saw J.H."/>
            <person name="Videau P."/>
        </authorList>
    </citation>
    <scope>NUCLEOTIDE SEQUENCE [LARGE SCALE GENOMIC DNA]</scope>
    <source>
        <strain evidence="2 3">JC2043</strain>
    </source>
</reference>
<dbReference type="EMBL" id="JAJEWP010000012">
    <property type="protein sequence ID" value="MCC2618346.1"/>
    <property type="molecule type" value="Genomic_DNA"/>
</dbReference>
<dbReference type="Proteomes" id="UP001520878">
    <property type="component" value="Unassembled WGS sequence"/>
</dbReference>
<organism evidence="2 3">
    <name type="scientific">Fluctibacter halophilus</name>
    <dbReference type="NCBI Taxonomy" id="226011"/>
    <lineage>
        <taxon>Bacteria</taxon>
        <taxon>Pseudomonadati</taxon>
        <taxon>Pseudomonadota</taxon>
        <taxon>Gammaproteobacteria</taxon>
        <taxon>Alteromonadales</taxon>
        <taxon>Alteromonadaceae</taxon>
        <taxon>Fluctibacter</taxon>
    </lineage>
</organism>
<protein>
    <submittedName>
        <fullName evidence="2">Uncharacterized protein</fullName>
    </submittedName>
</protein>
<name>A0ABS8GGP7_9ALTE</name>
<evidence type="ECO:0000313" key="3">
    <source>
        <dbReference type="Proteomes" id="UP001520878"/>
    </source>
</evidence>
<feature type="compositionally biased region" description="Low complexity" evidence="1">
    <location>
        <begin position="220"/>
        <end position="235"/>
    </location>
</feature>
<dbReference type="RefSeq" id="WP_229163165.1">
    <property type="nucleotide sequence ID" value="NZ_JAJEWP010000012.1"/>
</dbReference>
<accession>A0ABS8GGP7</accession>
<feature type="region of interest" description="Disordered" evidence="1">
    <location>
        <begin position="220"/>
        <end position="244"/>
    </location>
</feature>
<sequence length="343" mass="37843">MNISQGFSAVSMTRLESRNLSTTDIQGFAQILSEAENRQTSAKAFLASLSPQQLALLQKSNGLVEPIQVTNLSEEGAQNLLSQPDGSDRVDLNNDGIVEVGIAKTIQFPPVNAPQHVKQAWENATKDLSWGDKAILELSMHFAVYGVNIEGLPSKTPLSPAQQWSQAGIADLFNDLYGNLAFRVGMEGWTEHNRMLQSVYQDFAEGLGQSSAGVANQLPQTSAANSAASDATQSSDSHDPQDPFNQLNQLIIDARIGLDRRQLEEIEKKIEAVQNDDSLSPREKRNKLLALEEQRQLIIEEAQRRAVEQEKRKSSLNLSQQMSETLLEMGLRQPQAQDPKRAL</sequence>
<proteinExistence type="predicted"/>
<evidence type="ECO:0000313" key="2">
    <source>
        <dbReference type="EMBL" id="MCC2618346.1"/>
    </source>
</evidence>
<evidence type="ECO:0000256" key="1">
    <source>
        <dbReference type="SAM" id="MobiDB-lite"/>
    </source>
</evidence>
<keyword evidence="3" id="KW-1185">Reference proteome</keyword>